<name>A0A9Y2AJA5_9FIRM</name>
<evidence type="ECO:0000313" key="2">
    <source>
        <dbReference type="Proteomes" id="UP001243623"/>
    </source>
</evidence>
<keyword evidence="2" id="KW-1185">Reference proteome</keyword>
<proteinExistence type="predicted"/>
<gene>
    <name evidence="1" type="ORF">P3F81_01680</name>
</gene>
<organism evidence="1 2">
    <name type="scientific">Selenobaculum gibii</name>
    <dbReference type="NCBI Taxonomy" id="3054208"/>
    <lineage>
        <taxon>Bacteria</taxon>
        <taxon>Bacillati</taxon>
        <taxon>Bacillota</taxon>
        <taxon>Negativicutes</taxon>
        <taxon>Selenomonadales</taxon>
        <taxon>Selenomonadaceae</taxon>
        <taxon>Selenobaculum</taxon>
    </lineage>
</organism>
<protein>
    <submittedName>
        <fullName evidence="1">Uncharacterized protein</fullName>
    </submittedName>
</protein>
<reference evidence="1" key="1">
    <citation type="submission" date="2023-03" db="EMBL/GenBank/DDBJ databases">
        <title>Selenobaculum gbiensis gen. nov. sp. nov., a new bacterium isolated from the gut microbiota of IBD patient.</title>
        <authorList>
            <person name="Yeo S."/>
            <person name="Park H."/>
            <person name="Huh C.S."/>
        </authorList>
    </citation>
    <scope>NUCLEOTIDE SEQUENCE</scope>
    <source>
        <strain evidence="1">ICN-92133</strain>
    </source>
</reference>
<dbReference type="EMBL" id="CP120678">
    <property type="protein sequence ID" value="WIW71063.1"/>
    <property type="molecule type" value="Genomic_DNA"/>
</dbReference>
<evidence type="ECO:0000313" key="1">
    <source>
        <dbReference type="EMBL" id="WIW71063.1"/>
    </source>
</evidence>
<accession>A0A9Y2AJA5</accession>
<dbReference type="AlphaFoldDB" id="A0A9Y2AJA5"/>
<dbReference type="Proteomes" id="UP001243623">
    <property type="component" value="Chromosome"/>
</dbReference>
<sequence>MKFAIVEGTVIFNKEQKQEIDQIAGDLINMGHEVEVFVAEDSKFCSTANGLVVNKLSGVFSYNTEKTILNSLFVSVKRELSLRSLYNKVMQIAKPNRFDAVVFPEATCSYMRVLSMHELKRGQVPMVFIIQGLVPRDCKNLGSYSDRLLLKTNIRIAVPRSGKYGFEVAVPNIELIYSRKLAEHIVTLATD</sequence>
<dbReference type="RefSeq" id="WP_147666940.1">
    <property type="nucleotide sequence ID" value="NZ_CP120678.1"/>
</dbReference>
<dbReference type="KEGG" id="sgbi:P3F81_01680"/>